<dbReference type="InterPro" id="IPR036388">
    <property type="entry name" value="WH-like_DNA-bd_sf"/>
</dbReference>
<dbReference type="AlphaFoldDB" id="A0A7Y6E055"/>
<accession>A0A7Y6E055</accession>
<dbReference type="EMBL" id="JABMCI010000071">
    <property type="protein sequence ID" value="NUU19719.1"/>
    <property type="molecule type" value="Genomic_DNA"/>
</dbReference>
<organism evidence="4 5">
    <name type="scientific">Cellulomonas humilata</name>
    <dbReference type="NCBI Taxonomy" id="144055"/>
    <lineage>
        <taxon>Bacteria</taxon>
        <taxon>Bacillati</taxon>
        <taxon>Actinomycetota</taxon>
        <taxon>Actinomycetes</taxon>
        <taxon>Micrococcales</taxon>
        <taxon>Cellulomonadaceae</taxon>
        <taxon>Cellulomonas</taxon>
    </lineage>
</organism>
<dbReference type="Gene3D" id="3.30.450.20">
    <property type="entry name" value="PAS domain"/>
    <property type="match status" value="1"/>
</dbReference>
<dbReference type="Proteomes" id="UP000565724">
    <property type="component" value="Unassembled WGS sequence"/>
</dbReference>
<evidence type="ECO:0000313" key="4">
    <source>
        <dbReference type="EMBL" id="NUU19719.1"/>
    </source>
</evidence>
<dbReference type="Pfam" id="PF03861">
    <property type="entry name" value="ANTAR"/>
    <property type="match status" value="1"/>
</dbReference>
<evidence type="ECO:0000259" key="3">
    <source>
        <dbReference type="PROSITE" id="PS50921"/>
    </source>
</evidence>
<protein>
    <submittedName>
        <fullName evidence="4">ANTAR domain-containing protein</fullName>
    </submittedName>
</protein>
<evidence type="ECO:0000256" key="1">
    <source>
        <dbReference type="SAM" id="MobiDB-lite"/>
    </source>
</evidence>
<reference evidence="4 5" key="1">
    <citation type="submission" date="2020-05" db="EMBL/GenBank/DDBJ databases">
        <title>Genome Sequencing of Type Strains.</title>
        <authorList>
            <person name="Lemaire J.F."/>
            <person name="Inderbitzin P."/>
            <person name="Gregorio O.A."/>
            <person name="Collins S.B."/>
            <person name="Wespe N."/>
            <person name="Knight-Connoni V."/>
        </authorList>
    </citation>
    <scope>NUCLEOTIDE SEQUENCE [LARGE SCALE GENOMIC DNA]</scope>
    <source>
        <strain evidence="4 5">ATCC 25174</strain>
    </source>
</reference>
<name>A0A7Y6E055_9CELL</name>
<dbReference type="SUPFAM" id="SSF52172">
    <property type="entry name" value="CheY-like"/>
    <property type="match status" value="1"/>
</dbReference>
<dbReference type="SUPFAM" id="SSF52091">
    <property type="entry name" value="SpoIIaa-like"/>
    <property type="match status" value="1"/>
</dbReference>
<dbReference type="SUPFAM" id="SSF55785">
    <property type="entry name" value="PYP-like sensor domain (PAS domain)"/>
    <property type="match status" value="1"/>
</dbReference>
<feature type="region of interest" description="Disordered" evidence="1">
    <location>
        <begin position="292"/>
        <end position="312"/>
    </location>
</feature>
<dbReference type="InterPro" id="IPR011006">
    <property type="entry name" value="CheY-like_superfamily"/>
</dbReference>
<dbReference type="CDD" id="cd07043">
    <property type="entry name" value="STAS_anti-anti-sigma_factors"/>
    <property type="match status" value="1"/>
</dbReference>
<dbReference type="InterPro" id="IPR036513">
    <property type="entry name" value="STAS_dom_sf"/>
</dbReference>
<evidence type="ECO:0000313" key="5">
    <source>
        <dbReference type="Proteomes" id="UP000565724"/>
    </source>
</evidence>
<keyword evidence="5" id="KW-1185">Reference proteome</keyword>
<evidence type="ECO:0000259" key="2">
    <source>
        <dbReference type="PROSITE" id="PS50801"/>
    </source>
</evidence>
<gene>
    <name evidence="4" type="ORF">HP550_20955</name>
</gene>
<feature type="domain" description="ANTAR" evidence="3">
    <location>
        <begin position="111"/>
        <end position="172"/>
    </location>
</feature>
<comment type="caution">
    <text evidence="4">The sequence shown here is derived from an EMBL/GenBank/DDBJ whole genome shotgun (WGS) entry which is preliminary data.</text>
</comment>
<dbReference type="InterPro" id="IPR035965">
    <property type="entry name" value="PAS-like_dom_sf"/>
</dbReference>
<dbReference type="SMART" id="SM01012">
    <property type="entry name" value="ANTAR"/>
    <property type="match status" value="1"/>
</dbReference>
<dbReference type="InterPro" id="IPR005561">
    <property type="entry name" value="ANTAR"/>
</dbReference>
<dbReference type="PROSITE" id="PS50801">
    <property type="entry name" value="STAS"/>
    <property type="match status" value="1"/>
</dbReference>
<dbReference type="RefSeq" id="WP_175349623.1">
    <property type="nucleotide sequence ID" value="NZ_JABMCI010000071.1"/>
</dbReference>
<sequence>MTATTTCVGQFRCASAGERWWWSDQMFLIHGMRPGDVVPTRELLLAHVHHDDRQVVADVLDQSVAGSDTRGCEYSLLDLSGKAHRVVLAAAGGAGDDVTGFLVDVTAARDTLLAERVNADLALALESHAAIDQAKGILMLIYGVDDEAAFRLLKQSSQKRNVRLRSLAGRVIDAAAAGLESTARERLDEALSTVFAEDPPAPQARRSPILELRTEREGDTSILRALGRVDLSNRDDLASAITLALLRASAGGTVTVDLRGVVRIGSAAADVLTTALRQSAAHGITMTIVGGGPGADEPLAHPFPHSPATPTD</sequence>
<dbReference type="Gene3D" id="1.10.10.10">
    <property type="entry name" value="Winged helix-like DNA-binding domain superfamily/Winged helix DNA-binding domain"/>
    <property type="match status" value="1"/>
</dbReference>
<dbReference type="GO" id="GO:0003723">
    <property type="term" value="F:RNA binding"/>
    <property type="evidence" value="ECO:0007669"/>
    <property type="project" value="InterPro"/>
</dbReference>
<dbReference type="PROSITE" id="PS50921">
    <property type="entry name" value="ANTAR"/>
    <property type="match status" value="1"/>
</dbReference>
<proteinExistence type="predicted"/>
<feature type="domain" description="STAS" evidence="2">
    <location>
        <begin position="210"/>
        <end position="290"/>
    </location>
</feature>
<dbReference type="InterPro" id="IPR002645">
    <property type="entry name" value="STAS_dom"/>
</dbReference>
<dbReference type="Gene3D" id="3.30.750.24">
    <property type="entry name" value="STAS domain"/>
    <property type="match status" value="1"/>
</dbReference>
<dbReference type="Pfam" id="PF01740">
    <property type="entry name" value="STAS"/>
    <property type="match status" value="1"/>
</dbReference>